<keyword evidence="2 5" id="KW-0645">Protease</keyword>
<evidence type="ECO:0000256" key="5">
    <source>
        <dbReference type="PROSITE-ProRule" id="PRU01240"/>
    </source>
</evidence>
<dbReference type="AlphaFoldDB" id="A0A518V3M1"/>
<evidence type="ECO:0000256" key="1">
    <source>
        <dbReference type="ARBA" id="ARBA00011073"/>
    </source>
</evidence>
<feature type="active site" description="Charge relay system" evidence="5">
    <location>
        <position position="70"/>
    </location>
</feature>
<evidence type="ECO:0000256" key="7">
    <source>
        <dbReference type="SAM" id="SignalP"/>
    </source>
</evidence>
<dbReference type="InterPro" id="IPR015500">
    <property type="entry name" value="Peptidase_S8_subtilisin-rel"/>
</dbReference>
<gene>
    <name evidence="9" type="ORF">EEL30_03960</name>
</gene>
<dbReference type="InterPro" id="IPR001119">
    <property type="entry name" value="SLH_dom"/>
</dbReference>
<dbReference type="Pfam" id="PF00082">
    <property type="entry name" value="Peptidase_S8"/>
    <property type="match status" value="1"/>
</dbReference>
<evidence type="ECO:0000259" key="8">
    <source>
        <dbReference type="PROSITE" id="PS51272"/>
    </source>
</evidence>
<feature type="signal peptide" evidence="7">
    <location>
        <begin position="1"/>
        <end position="30"/>
    </location>
</feature>
<dbReference type="Proteomes" id="UP000319432">
    <property type="component" value="Chromosome"/>
</dbReference>
<dbReference type="PROSITE" id="PS51892">
    <property type="entry name" value="SUBTILASE"/>
    <property type="match status" value="1"/>
</dbReference>
<dbReference type="OrthoDB" id="9798386at2"/>
<dbReference type="InterPro" id="IPR036852">
    <property type="entry name" value="Peptidase_S8/S53_dom_sf"/>
</dbReference>
<dbReference type="PROSITE" id="PS51272">
    <property type="entry name" value="SLH"/>
    <property type="match status" value="3"/>
</dbReference>
<dbReference type="InterPro" id="IPR023828">
    <property type="entry name" value="Peptidase_S8_Ser-AS"/>
</dbReference>
<proteinExistence type="inferred from homology"/>
<evidence type="ECO:0000256" key="6">
    <source>
        <dbReference type="RuleBase" id="RU003355"/>
    </source>
</evidence>
<dbReference type="Gene3D" id="3.40.50.200">
    <property type="entry name" value="Peptidase S8/S53 domain"/>
    <property type="match status" value="1"/>
</dbReference>
<reference evidence="9 10" key="1">
    <citation type="submission" date="2018-11" db="EMBL/GenBank/DDBJ databases">
        <title>Phylogenetic determinants of toxin gene distribution in genomes of Brevibacillus laterosporus.</title>
        <authorList>
            <person name="Glare T.R."/>
            <person name="Durrant A."/>
            <person name="Berry C."/>
            <person name="Palma L."/>
            <person name="Ormskirk M."/>
            <person name="Cox M.O."/>
        </authorList>
    </citation>
    <scope>NUCLEOTIDE SEQUENCE [LARGE SCALE GENOMIC DNA]</scope>
    <source>
        <strain evidence="9 10">1821L</strain>
    </source>
</reference>
<dbReference type="SUPFAM" id="SSF89260">
    <property type="entry name" value="Collagen-binding domain"/>
    <property type="match status" value="1"/>
</dbReference>
<keyword evidence="4 5" id="KW-0720">Serine protease</keyword>
<evidence type="ECO:0000256" key="3">
    <source>
        <dbReference type="ARBA" id="ARBA00022801"/>
    </source>
</evidence>
<evidence type="ECO:0000256" key="2">
    <source>
        <dbReference type="ARBA" id="ARBA00022670"/>
    </source>
</evidence>
<dbReference type="PANTHER" id="PTHR43399:SF4">
    <property type="entry name" value="CELL WALL-ASSOCIATED PROTEASE"/>
    <property type="match status" value="1"/>
</dbReference>
<accession>A0A518V3M1</accession>
<dbReference type="GO" id="GO:0004252">
    <property type="term" value="F:serine-type endopeptidase activity"/>
    <property type="evidence" value="ECO:0007669"/>
    <property type="project" value="UniProtKB-UniRule"/>
</dbReference>
<dbReference type="EMBL" id="CP033464">
    <property type="protein sequence ID" value="QDX91596.1"/>
    <property type="molecule type" value="Genomic_DNA"/>
</dbReference>
<dbReference type="PROSITE" id="PS00138">
    <property type="entry name" value="SUBTILASE_SER"/>
    <property type="match status" value="1"/>
</dbReference>
<dbReference type="GO" id="GO:0006508">
    <property type="term" value="P:proteolysis"/>
    <property type="evidence" value="ECO:0007669"/>
    <property type="project" value="UniProtKB-KW"/>
</dbReference>
<dbReference type="SUPFAM" id="SSF52743">
    <property type="entry name" value="Subtilisin-like"/>
    <property type="match status" value="1"/>
</dbReference>
<evidence type="ECO:0000256" key="4">
    <source>
        <dbReference type="ARBA" id="ARBA00022825"/>
    </source>
</evidence>
<dbReference type="Gene3D" id="2.60.120.380">
    <property type="match status" value="3"/>
</dbReference>
<feature type="domain" description="SLH" evidence="8">
    <location>
        <begin position="672"/>
        <end position="735"/>
    </location>
</feature>
<evidence type="ECO:0000313" key="9">
    <source>
        <dbReference type="EMBL" id="QDX91596.1"/>
    </source>
</evidence>
<dbReference type="PRINTS" id="PR00723">
    <property type="entry name" value="SUBTILISIN"/>
</dbReference>
<organism evidence="9 10">
    <name type="scientific">Brevibacillus laterosporus</name>
    <name type="common">Bacillus laterosporus</name>
    <dbReference type="NCBI Taxonomy" id="1465"/>
    <lineage>
        <taxon>Bacteria</taxon>
        <taxon>Bacillati</taxon>
        <taxon>Bacillota</taxon>
        <taxon>Bacilli</taxon>
        <taxon>Bacillales</taxon>
        <taxon>Paenibacillaceae</taxon>
        <taxon>Brevibacillus</taxon>
    </lineage>
</organism>
<evidence type="ECO:0000313" key="10">
    <source>
        <dbReference type="Proteomes" id="UP000319432"/>
    </source>
</evidence>
<keyword evidence="7" id="KW-0732">Signal</keyword>
<dbReference type="PANTHER" id="PTHR43399">
    <property type="entry name" value="SUBTILISIN-RELATED"/>
    <property type="match status" value="1"/>
</dbReference>
<dbReference type="InterPro" id="IPR000209">
    <property type="entry name" value="Peptidase_S8/S53_dom"/>
</dbReference>
<feature type="chain" id="PRO_5021900700" evidence="7">
    <location>
        <begin position="31"/>
        <end position="851"/>
    </location>
</feature>
<comment type="similarity">
    <text evidence="1 5 6">Belongs to the peptidase S8 family.</text>
</comment>
<keyword evidence="3 5" id="KW-0378">Hydrolase</keyword>
<feature type="active site" description="Charge relay system" evidence="5">
    <location>
        <position position="102"/>
    </location>
</feature>
<dbReference type="InterPro" id="IPR051048">
    <property type="entry name" value="Peptidase_S8/S53_subtilisin"/>
</dbReference>
<feature type="active site" description="Charge relay system" evidence="5">
    <location>
        <position position="255"/>
    </location>
</feature>
<name>A0A518V3M1_BRELA</name>
<dbReference type="Pfam" id="PF00395">
    <property type="entry name" value="SLH"/>
    <property type="match status" value="3"/>
</dbReference>
<sequence length="851" mass="93957">MLYSHLKKRMIIPAVIAVITLTVGEATAWAAATNPNDPYFSKQLHLSQIRAIEAWKIVNSNTAIKIAVLDSGVDSSHPDLKDNLLPTINLVQGESASDLNGHGTNVIGILGAKGNNATGVTGVLWNAKILPIKVLDKKGFSSSDRLAAGIRRAVNEGSKIILMSASTLYYSKALEDAVDFAEDRGVVVVAATGNEGSRVNYPAAFPTVIAVGAVTGSNTIHSRSNFGPEINLVAPGVNVYTTARGGGYDPMKGTSAAAPQVAGAAALILAKNPTMNPLEVRQLLYHSATKLNGTRWDKRTGYGLLNIQKAVMSTLPDDINEPNNSQQTAAAFPMESQIRGSLSEKDKSDWFYTDIPYEGTLELHAEVSVGNSAPLAASVYQDGKPQDTYYLGNKATATIPVKPGKVHIHLQRSGISSTIRYTITNRFSIAPDRYEPNNSIDQVRPLPAGNNIEIKGNFHTAQDVDWYSYFVRDPGKLYLRVDTDTLRLDPQIRVRKELDKTSGGIFLDNSSATDPLESLEMNVTPGRYLFQIQNSYPAAVSGEYFFQLNYMPERKDPNEPNDTYRLATKLGDNNLITGTISSEADNDWFTFSIAKETYVTIRAPYVPPQTKIMMSIFDSRDMKYAIQAENVSGQDNSIVFERKLAAGTYYLKLTSTTPFRYDAYRFTIARQEMYGGFRDIQGHWAKNDIGRLTQRGVITIPYTYSFRPDANMTRAEFADMLLRSMKAKNMHTGRVGTNTYKDLNKKHWAYESLLQASQLGIMNGYNGKIEPDRSVNRAEMALMIARAKKINVSKSSSVSYRDVPNSHWAVAAIETLSRYGWLHGYQDGSFKPEHPVKRGEMVTVFAKSFQL</sequence>
<protein>
    <submittedName>
        <fullName evidence="9">Serine protease</fullName>
    </submittedName>
</protein>
<keyword evidence="10" id="KW-1185">Reference proteome</keyword>
<dbReference type="PROSITE" id="PS00136">
    <property type="entry name" value="SUBTILASE_ASP"/>
    <property type="match status" value="1"/>
</dbReference>
<feature type="domain" description="SLH" evidence="8">
    <location>
        <begin position="799"/>
        <end position="851"/>
    </location>
</feature>
<feature type="domain" description="SLH" evidence="8">
    <location>
        <begin position="736"/>
        <end position="798"/>
    </location>
</feature>
<dbReference type="InterPro" id="IPR023827">
    <property type="entry name" value="Peptidase_S8_Asp-AS"/>
</dbReference>